<evidence type="ECO:0000313" key="3">
    <source>
        <dbReference type="Proteomes" id="UP000664167"/>
    </source>
</evidence>
<dbReference type="PANTHER" id="PTHR38011">
    <property type="entry name" value="DIHYDROFOLATE REDUCTASE FAMILY PROTEIN (AFU_ORTHOLOGUE AFUA_8G06820)"/>
    <property type="match status" value="1"/>
</dbReference>
<keyword evidence="3" id="KW-1185">Reference proteome</keyword>
<reference evidence="2" key="1">
    <citation type="submission" date="2021-03" db="EMBL/GenBank/DDBJ databases">
        <title>Streptomyces poriferae sp. nov., a novel marine sponge-derived Actinobacteria species with anti-MRSA activity.</title>
        <authorList>
            <person name="Sandoval-Powers M."/>
            <person name="Kralova S."/>
            <person name="Nguyen G.-S."/>
            <person name="Fawwal D."/>
            <person name="Degnes K."/>
            <person name="Klinkenberg G."/>
            <person name="Sletta H."/>
            <person name="Wentzel A."/>
            <person name="Liles M.R."/>
        </authorList>
    </citation>
    <scope>NUCLEOTIDE SEQUENCE</scope>
    <source>
        <strain evidence="2">DSM 41794</strain>
    </source>
</reference>
<dbReference type="AlphaFoldDB" id="A0A939F7J0"/>
<evidence type="ECO:0000259" key="1">
    <source>
        <dbReference type="Pfam" id="PF01872"/>
    </source>
</evidence>
<evidence type="ECO:0000313" key="2">
    <source>
        <dbReference type="EMBL" id="MBO0513038.1"/>
    </source>
</evidence>
<dbReference type="InterPro" id="IPR002734">
    <property type="entry name" value="RibDG_C"/>
</dbReference>
<dbReference type="SUPFAM" id="SSF53597">
    <property type="entry name" value="Dihydrofolate reductase-like"/>
    <property type="match status" value="1"/>
</dbReference>
<name>A0A939F7J0_9ACTN</name>
<accession>A0A939F7J0</accession>
<gene>
    <name evidence="2" type="ORF">J0695_14665</name>
</gene>
<dbReference type="Gene3D" id="3.40.430.10">
    <property type="entry name" value="Dihydrofolate Reductase, subunit A"/>
    <property type="match status" value="1"/>
</dbReference>
<dbReference type="RefSeq" id="WP_206962464.1">
    <property type="nucleotide sequence ID" value="NZ_BAAAJJ010000010.1"/>
</dbReference>
<proteinExistence type="predicted"/>
<protein>
    <submittedName>
        <fullName evidence="2">Dihydrofolate reductase family protein</fullName>
    </submittedName>
</protein>
<dbReference type="Proteomes" id="UP000664167">
    <property type="component" value="Unassembled WGS sequence"/>
</dbReference>
<dbReference type="InterPro" id="IPR050765">
    <property type="entry name" value="Riboflavin_Biosynth_HTPR"/>
</dbReference>
<dbReference type="Pfam" id="PF01872">
    <property type="entry name" value="RibD_C"/>
    <property type="match status" value="1"/>
</dbReference>
<dbReference type="PANTHER" id="PTHR38011:SF11">
    <property type="entry name" value="2,5-DIAMINO-6-RIBOSYLAMINO-4(3H)-PYRIMIDINONE 5'-PHOSPHATE REDUCTASE"/>
    <property type="match status" value="1"/>
</dbReference>
<dbReference type="EMBL" id="JAFLRJ010000131">
    <property type="protein sequence ID" value="MBO0513038.1"/>
    <property type="molecule type" value="Genomic_DNA"/>
</dbReference>
<sequence>MRKIVAGLHISLDGVVEAPEKWSFAYASAEVGQAIGARIAAADAMLLGRVTYQTFADAFSGADNPMASGMNNVAKFVVSRTLESADWQNSTLISGNLVEEITSLKARPGKNINVSGSTTLVRWLLAEGLLDELALFVCPIVLGSGQRLFDSAGGQVPLKLVGSEAFSTGVLHLTYQPA</sequence>
<feature type="domain" description="Bacterial bifunctional deaminase-reductase C-terminal" evidence="1">
    <location>
        <begin position="3"/>
        <end position="171"/>
    </location>
</feature>
<dbReference type="GO" id="GO:0008703">
    <property type="term" value="F:5-amino-6-(5-phosphoribosylamino)uracil reductase activity"/>
    <property type="evidence" value="ECO:0007669"/>
    <property type="project" value="InterPro"/>
</dbReference>
<dbReference type="GO" id="GO:0009231">
    <property type="term" value="P:riboflavin biosynthetic process"/>
    <property type="evidence" value="ECO:0007669"/>
    <property type="project" value="InterPro"/>
</dbReference>
<comment type="caution">
    <text evidence="2">The sequence shown here is derived from an EMBL/GenBank/DDBJ whole genome shotgun (WGS) entry which is preliminary data.</text>
</comment>
<organism evidence="2 3">
    <name type="scientific">Streptomyces beijiangensis</name>
    <dbReference type="NCBI Taxonomy" id="163361"/>
    <lineage>
        <taxon>Bacteria</taxon>
        <taxon>Bacillati</taxon>
        <taxon>Actinomycetota</taxon>
        <taxon>Actinomycetes</taxon>
        <taxon>Kitasatosporales</taxon>
        <taxon>Streptomycetaceae</taxon>
        <taxon>Streptomyces</taxon>
    </lineage>
</organism>
<dbReference type="InterPro" id="IPR024072">
    <property type="entry name" value="DHFR-like_dom_sf"/>
</dbReference>